<gene>
    <name evidence="1" type="ORF">Mth01_16840</name>
</gene>
<name>A0A8J3R573_9ACTN</name>
<proteinExistence type="predicted"/>
<dbReference type="RefSeq" id="WP_204013966.1">
    <property type="nucleotide sequence ID" value="NZ_BOOG01000014.1"/>
</dbReference>
<reference evidence="1" key="1">
    <citation type="submission" date="2021-01" db="EMBL/GenBank/DDBJ databases">
        <title>Whole genome shotgun sequence of Sphaerimonospora thailandensis NBRC 107569.</title>
        <authorList>
            <person name="Komaki H."/>
            <person name="Tamura T."/>
        </authorList>
    </citation>
    <scope>NUCLEOTIDE SEQUENCE</scope>
    <source>
        <strain evidence="1">NBRC 107569</strain>
    </source>
</reference>
<dbReference type="AlphaFoldDB" id="A0A8J3R573"/>
<keyword evidence="2" id="KW-1185">Reference proteome</keyword>
<sequence>MKIIVQYEHDPADLATIYLAVAPRGARPADGDWQPAYRDTVNGRRVIWIRADTDGVVWVRDAAGERQAQRLT</sequence>
<evidence type="ECO:0000313" key="2">
    <source>
        <dbReference type="Proteomes" id="UP000610966"/>
    </source>
</evidence>
<comment type="caution">
    <text evidence="1">The sequence shown here is derived from an EMBL/GenBank/DDBJ whole genome shotgun (WGS) entry which is preliminary data.</text>
</comment>
<evidence type="ECO:0000313" key="1">
    <source>
        <dbReference type="EMBL" id="GIH69431.1"/>
    </source>
</evidence>
<accession>A0A8J3R573</accession>
<dbReference type="EMBL" id="BOOG01000014">
    <property type="protein sequence ID" value="GIH69431.1"/>
    <property type="molecule type" value="Genomic_DNA"/>
</dbReference>
<organism evidence="1 2">
    <name type="scientific">Sphaerimonospora thailandensis</name>
    <dbReference type="NCBI Taxonomy" id="795644"/>
    <lineage>
        <taxon>Bacteria</taxon>
        <taxon>Bacillati</taxon>
        <taxon>Actinomycetota</taxon>
        <taxon>Actinomycetes</taxon>
        <taxon>Streptosporangiales</taxon>
        <taxon>Streptosporangiaceae</taxon>
        <taxon>Sphaerimonospora</taxon>
    </lineage>
</organism>
<protein>
    <submittedName>
        <fullName evidence="1">Uncharacterized protein</fullName>
    </submittedName>
</protein>
<dbReference type="Proteomes" id="UP000610966">
    <property type="component" value="Unassembled WGS sequence"/>
</dbReference>